<dbReference type="OMA" id="TEHINIL"/>
<dbReference type="AlphaFoldDB" id="I3EEP5"/>
<gene>
    <name evidence="1" type="ORF">NEQG_02239</name>
</gene>
<dbReference type="InParanoid" id="I3EEP5"/>
<evidence type="ECO:0000313" key="1">
    <source>
        <dbReference type="EMBL" id="EIJ87692.1"/>
    </source>
</evidence>
<name>I3EEP5_NEMP3</name>
<protein>
    <submittedName>
        <fullName evidence="1">Uncharacterized protein</fullName>
    </submittedName>
</protein>
<dbReference type="HOGENOM" id="CLU_009683_3_2_1"/>
<proteinExistence type="predicted"/>
<accession>I3EEP5</accession>
<keyword evidence="2" id="KW-1185">Reference proteome</keyword>
<dbReference type="EMBL" id="GL870881">
    <property type="protein sequence ID" value="EIJ87692.1"/>
    <property type="molecule type" value="Genomic_DNA"/>
</dbReference>
<organism evidence="1 2">
    <name type="scientific">Nematocida parisii (strain ERTm3)</name>
    <name type="common">Nematode killer fungus</name>
    <dbReference type="NCBI Taxonomy" id="935791"/>
    <lineage>
        <taxon>Eukaryota</taxon>
        <taxon>Fungi</taxon>
        <taxon>Fungi incertae sedis</taxon>
        <taxon>Microsporidia</taxon>
        <taxon>Nematocida</taxon>
    </lineage>
</organism>
<dbReference type="VEuPathDB" id="MicrosporidiaDB:NEQG_02239"/>
<evidence type="ECO:0000313" key="2">
    <source>
        <dbReference type="Proteomes" id="UP000002872"/>
    </source>
</evidence>
<dbReference type="OrthoDB" id="2187240at2759"/>
<dbReference type="Proteomes" id="UP000002872">
    <property type="component" value="Unassembled WGS sequence"/>
</dbReference>
<sequence length="694" mass="80554">MKIKQYNKEKGEVIDMYQSETSKIIRFFKRYQKSVALDELSEFTKPKSYEELKEGHFLNGIQFLIETYIYEFTNTDKEAYKIIQAVHTLLIDKIRSVESKNQEDIKIAENVLLSCFEKKCSITKSENIQSLKLLDKEIQKYKISPFSEAEQVPVNIQVPSYPKTKKDFIEDKDKFYTDCVETALLTTFCCLAYDKKTQEYTTKHMNCIHDVNEFFSMNRTPYNKINLETHMQWCKSTVYLEGCDRIYKKEGNEIISGILNYLLAFASMANKSAQYTDKILEFIKAVGAPMEDCKGLLKQIGAFAKNILLSLAFDKTIEVMCYDLMIKNNSIGIPDVFGDILLKYKTEQAEETVTLCFSRGHAHVYFLSNSNLRGTGLIYQIKSVLNAKTANKSSSKFIDHLTQYCINSFIDRFSGTLHQDLPKKEIESAVMNNGEGINKILMKRKINDTVYKIRIANCALIYSSKTELSKEDRISRFISNILGSARLNNSENQKKAFTGLAYIKNQNIYDSIELEHADFTQIPCDREEMIKIIGYALETNSDDILIRCLEVSIQFPSSFQCLPDHLIVRRLLIKIFKQLLEKDAIEHIKTIRNCINKHWKKDRSTHKKIALSLFVYVCEEKGDSLELITETYKLLPDWTTEIFLRYTRTQDNYATVLKTLEIIKKSTPSTEEEREKIESLIECFNLFRKRPSLY</sequence>
<reference evidence="1" key="1">
    <citation type="submission" date="2011-01" db="EMBL/GenBank/DDBJ databases">
        <title>The Genome Sequence of Nematocida parisii strain ERTm3.</title>
        <authorList>
            <consortium name="The Broad Institute Genome Sequencing Platform"/>
            <consortium name="The Broad Institute Genome Sequencing Center for Infectious Disease"/>
            <person name="Cuomo C."/>
            <person name="Troemel E."/>
            <person name="Young S.K."/>
            <person name="Zeng Q."/>
            <person name="Gargeya S."/>
            <person name="Fitzgerald M."/>
            <person name="Haas B."/>
            <person name="Abouelleil A."/>
            <person name="Alvarado L."/>
            <person name="Arachchi H.M."/>
            <person name="Berlin A."/>
            <person name="Chapman S.B."/>
            <person name="Gearin G."/>
            <person name="Goldberg J."/>
            <person name="Griggs A."/>
            <person name="Gujja S."/>
            <person name="Hansen M."/>
            <person name="Heiman D."/>
            <person name="Howarth C."/>
            <person name="Larimer J."/>
            <person name="Lui A."/>
            <person name="MacDonald P.J.P."/>
            <person name="McCowen C."/>
            <person name="Montmayeur A."/>
            <person name="Murphy C."/>
            <person name="Neiman D."/>
            <person name="Pearson M."/>
            <person name="Priest M."/>
            <person name="Roberts A."/>
            <person name="Saif S."/>
            <person name="Shea T."/>
            <person name="Sisk P."/>
            <person name="Stolte C."/>
            <person name="Sykes S."/>
            <person name="Wortman J."/>
            <person name="Nusbaum C."/>
            <person name="Birren B."/>
        </authorList>
    </citation>
    <scope>NUCLEOTIDE SEQUENCE</scope>
    <source>
        <strain evidence="1">ERTm3</strain>
    </source>
</reference>